<reference evidence="1 2" key="1">
    <citation type="journal article" date="2015" name="Genome Announc.">
        <title>Draft Genome Sequences of Marine Isolates of Thalassomonas viridans and Thalassomonas actiniarum.</title>
        <authorList>
            <person name="Olonade I."/>
            <person name="van Zyl L.J."/>
            <person name="Trindade M."/>
        </authorList>
    </citation>
    <scope>NUCLEOTIDE SEQUENCE [LARGE SCALE GENOMIC DNA]</scope>
    <source>
        <strain evidence="1 2">A5K-106</strain>
    </source>
</reference>
<reference evidence="1 2" key="2">
    <citation type="journal article" date="2022" name="Mar. Drugs">
        <title>Bioassay-Guided Fractionation Leads to the Detection of Cholic Acid Generated by the Rare Thalassomonas sp.</title>
        <authorList>
            <person name="Pheiffer F."/>
            <person name="Schneider Y.K."/>
            <person name="Hansen E.H."/>
            <person name="Andersen J.H."/>
            <person name="Isaksson J."/>
            <person name="Busche T."/>
            <person name="R C."/>
            <person name="Kalinowski J."/>
            <person name="Zyl L.V."/>
            <person name="Trindade M."/>
        </authorList>
    </citation>
    <scope>NUCLEOTIDE SEQUENCE [LARGE SCALE GENOMIC DNA]</scope>
    <source>
        <strain evidence="1 2">A5K-106</strain>
    </source>
</reference>
<dbReference type="EMBL" id="CP059735">
    <property type="protein sequence ID" value="WDD97058.1"/>
    <property type="molecule type" value="Genomic_DNA"/>
</dbReference>
<dbReference type="AlphaFoldDB" id="A0AAF0C1K7"/>
<sequence length="338" mass="37667">MKTPSQGTIVFMVLLLLSPLELFALPEIDSSLTASLINNPFSYHANYPGFRIGQPVPLEIAYDSQSVKVAKNALGVRELDMTNMCHFNLVKSRLDKADISEEEFPHLHRNMELKQQQQQLEKLFPTPMQIAALSDKMKNARHVFLAMNVAISPQDNSPYLVIHTKNSVQGGTFTTYLDLLLEDSSGKALAPMEHTLEFYEGEDTVTTVIVSLETLKHNFPALEMIHVSSYVETQALDGTISSAIKHSQYPFSWSHIEQAFGHLLNHDINTDNPAEKTTAQTSAGRFYQYLSQGFADKDRSDIIRLCLTPGLPGCDDRDKGLTPATQGVTVNSPLATRW</sequence>
<proteinExistence type="predicted"/>
<dbReference type="RefSeq" id="WP_053042876.1">
    <property type="nucleotide sequence ID" value="NZ_CP059735.1"/>
</dbReference>
<keyword evidence="2" id="KW-1185">Reference proteome</keyword>
<evidence type="ECO:0000313" key="1">
    <source>
        <dbReference type="EMBL" id="WDD97058.1"/>
    </source>
</evidence>
<gene>
    <name evidence="1" type="ORF">SG35_017040</name>
</gene>
<accession>A0AAF0C1K7</accession>
<evidence type="ECO:0000313" key="2">
    <source>
        <dbReference type="Proteomes" id="UP000032568"/>
    </source>
</evidence>
<protein>
    <submittedName>
        <fullName evidence="1">Uncharacterized protein</fullName>
    </submittedName>
</protein>
<dbReference type="Proteomes" id="UP000032568">
    <property type="component" value="Chromosome"/>
</dbReference>
<dbReference type="KEGG" id="tact:SG35_017040"/>
<organism evidence="1 2">
    <name type="scientific">Thalassomonas actiniarum</name>
    <dbReference type="NCBI Taxonomy" id="485447"/>
    <lineage>
        <taxon>Bacteria</taxon>
        <taxon>Pseudomonadati</taxon>
        <taxon>Pseudomonadota</taxon>
        <taxon>Gammaproteobacteria</taxon>
        <taxon>Alteromonadales</taxon>
        <taxon>Colwelliaceae</taxon>
        <taxon>Thalassomonas</taxon>
    </lineage>
</organism>
<name>A0AAF0C1K7_9GAMM</name>